<dbReference type="Gene3D" id="3.40.50.300">
    <property type="entry name" value="P-loop containing nucleotide triphosphate hydrolases"/>
    <property type="match status" value="1"/>
</dbReference>
<accession>A0A7W7VHK5</accession>
<dbReference type="Proteomes" id="UP000520767">
    <property type="component" value="Unassembled WGS sequence"/>
</dbReference>
<feature type="domain" description="Mg chelatase-related protein C-terminal" evidence="2">
    <location>
        <begin position="83"/>
        <end position="178"/>
    </location>
</feature>
<dbReference type="PANTHER" id="PTHR32039">
    <property type="entry name" value="MAGNESIUM-CHELATASE SUBUNIT CHLI"/>
    <property type="match status" value="1"/>
</dbReference>
<evidence type="ECO:0000313" key="4">
    <source>
        <dbReference type="Proteomes" id="UP000520767"/>
    </source>
</evidence>
<feature type="domain" description="Magnesium chelatase ChlI-like catalytic" evidence="1">
    <location>
        <begin position="1"/>
        <end position="72"/>
    </location>
</feature>
<dbReference type="EMBL" id="JACHJQ010000007">
    <property type="protein sequence ID" value="MBB4910528.1"/>
    <property type="molecule type" value="Genomic_DNA"/>
</dbReference>
<evidence type="ECO:0000259" key="1">
    <source>
        <dbReference type="Pfam" id="PF01078"/>
    </source>
</evidence>
<dbReference type="PANTHER" id="PTHR32039:SF7">
    <property type="entry name" value="COMPETENCE PROTEIN COMM"/>
    <property type="match status" value="1"/>
</dbReference>
<dbReference type="InterPro" id="IPR027417">
    <property type="entry name" value="P-loop_NTPase"/>
</dbReference>
<sequence length="183" mass="20387">MEEGEIRLARRDGVVRYPARFQLVLATNPCPCAPARDIDCICSPHARRRYLSRLSGPLLDRVDLRVRMRPITALSRSDLTRPEPTSVVRARVEEARARAAQRWKKYGWLTNAEAPGPILRREFGLPRKATALLDHGLNVGAVTARGADRCLRVSWTLADLAGVDGPTSDHVSAALEFRDRRAA</sequence>
<protein>
    <submittedName>
        <fullName evidence="3">Putative ATPase with chaperone activity</fullName>
    </submittedName>
</protein>
<comment type="caution">
    <text evidence="3">The sequence shown here is derived from an EMBL/GenBank/DDBJ whole genome shotgun (WGS) entry which is preliminary data.</text>
</comment>
<dbReference type="InterPro" id="IPR025158">
    <property type="entry name" value="Mg_chelat-rel_C"/>
</dbReference>
<dbReference type="GO" id="GO:0005524">
    <property type="term" value="F:ATP binding"/>
    <property type="evidence" value="ECO:0007669"/>
    <property type="project" value="InterPro"/>
</dbReference>
<dbReference type="Pfam" id="PF01078">
    <property type="entry name" value="Mg_chelatase"/>
    <property type="match status" value="1"/>
</dbReference>
<dbReference type="AlphaFoldDB" id="A0A7W7VHK5"/>
<organism evidence="3 4">
    <name type="scientific">Actinophytocola algeriensis</name>
    <dbReference type="NCBI Taxonomy" id="1768010"/>
    <lineage>
        <taxon>Bacteria</taxon>
        <taxon>Bacillati</taxon>
        <taxon>Actinomycetota</taxon>
        <taxon>Actinomycetes</taxon>
        <taxon>Pseudonocardiales</taxon>
        <taxon>Pseudonocardiaceae</taxon>
    </lineage>
</organism>
<dbReference type="InterPro" id="IPR000523">
    <property type="entry name" value="Mg_chelatse_chII-like_cat_dom"/>
</dbReference>
<gene>
    <name evidence="3" type="ORF">FHR82_006786</name>
</gene>
<evidence type="ECO:0000313" key="3">
    <source>
        <dbReference type="EMBL" id="MBB4910528.1"/>
    </source>
</evidence>
<keyword evidence="4" id="KW-1185">Reference proteome</keyword>
<name>A0A7W7VHK5_9PSEU</name>
<evidence type="ECO:0000259" key="2">
    <source>
        <dbReference type="Pfam" id="PF13335"/>
    </source>
</evidence>
<proteinExistence type="predicted"/>
<dbReference type="SUPFAM" id="SSF52540">
    <property type="entry name" value="P-loop containing nucleoside triphosphate hydrolases"/>
    <property type="match status" value="1"/>
</dbReference>
<dbReference type="InterPro" id="IPR045006">
    <property type="entry name" value="CHLI-like"/>
</dbReference>
<dbReference type="Pfam" id="PF13335">
    <property type="entry name" value="Mg_chelatase_C"/>
    <property type="match status" value="1"/>
</dbReference>
<reference evidence="3 4" key="1">
    <citation type="submission" date="2020-08" db="EMBL/GenBank/DDBJ databases">
        <title>Genomic Encyclopedia of Type Strains, Phase III (KMG-III): the genomes of soil and plant-associated and newly described type strains.</title>
        <authorList>
            <person name="Whitman W."/>
        </authorList>
    </citation>
    <scope>NUCLEOTIDE SEQUENCE [LARGE SCALE GENOMIC DNA]</scope>
    <source>
        <strain evidence="3 4">CECT 8960</strain>
    </source>
</reference>